<dbReference type="InterPro" id="IPR003593">
    <property type="entry name" value="AAA+_ATPase"/>
</dbReference>
<proteinExistence type="inferred from homology"/>
<dbReference type="SUPFAM" id="SSF52540">
    <property type="entry name" value="P-loop containing nucleoside triphosphate hydrolases"/>
    <property type="match status" value="1"/>
</dbReference>
<keyword evidence="3" id="KW-0067">ATP-binding</keyword>
<dbReference type="FunFam" id="3.40.50.300:FF:000169">
    <property type="entry name" value="ABC transporter C family member 3"/>
    <property type="match status" value="1"/>
</dbReference>
<dbReference type="PROSITE" id="PS50893">
    <property type="entry name" value="ABC_TRANSPORTER_2"/>
    <property type="match status" value="1"/>
</dbReference>
<dbReference type="Gene3D" id="3.40.50.300">
    <property type="entry name" value="P-loop containing nucleotide triphosphate hydrolases"/>
    <property type="match status" value="1"/>
</dbReference>
<evidence type="ECO:0000256" key="2">
    <source>
        <dbReference type="ARBA" id="ARBA00022741"/>
    </source>
</evidence>
<dbReference type="EMBL" id="GCHU01012682">
    <property type="protein sequence ID" value="JAG87365.1"/>
    <property type="molecule type" value="Transcribed_RNA"/>
</dbReference>
<accession>A0A0C9QRI0</accession>
<dbReference type="AlphaFoldDB" id="A0A0C9QRI0"/>
<evidence type="ECO:0000256" key="3">
    <source>
        <dbReference type="ARBA" id="ARBA00022840"/>
    </source>
</evidence>
<evidence type="ECO:0000313" key="5">
    <source>
        <dbReference type="EMBL" id="JAG87365.1"/>
    </source>
</evidence>
<sequence>MHCPLHLVKSFFVQWQCNLSNYIVSVERIKQYMNLPSEPPAIIETSRPPVSWPSEGRIQLENLKIRYRPNAPLVLKGINCTFEAGQRVGVVGRTGSGKTTLISALFRLVEPSGGRILIDNLDICTIGLHDLRSKLSIIPQEPTLFKGTVRSNLDPLGLYSDREIWQALQKCQIEKAIRDLPKQLDSSVSDEGENWSAGQRQLFCLGRVLLKRNRILVLDEATASIDSATDALLQKVIREAFHNCTVVTVAHRVPTVIDSNMVLTLSDGKLAEYDKPARLMENKSSLFAKLVAEYWSNCSHRSMRNLSDYT</sequence>
<name>A0A0C9QRI0_9CONI</name>
<organism evidence="5">
    <name type="scientific">Wollemia nobilis</name>
    <dbReference type="NCBI Taxonomy" id="56998"/>
    <lineage>
        <taxon>Eukaryota</taxon>
        <taxon>Viridiplantae</taxon>
        <taxon>Streptophyta</taxon>
        <taxon>Embryophyta</taxon>
        <taxon>Tracheophyta</taxon>
        <taxon>Spermatophyta</taxon>
        <taxon>Pinopsida</taxon>
        <taxon>Pinidae</taxon>
        <taxon>Conifers II</taxon>
        <taxon>Araucariales</taxon>
        <taxon>Araucariaceae</taxon>
        <taxon>Wollemia</taxon>
    </lineage>
</organism>
<dbReference type="PANTHER" id="PTHR24223">
    <property type="entry name" value="ATP-BINDING CASSETTE SUB-FAMILY C"/>
    <property type="match status" value="1"/>
</dbReference>
<dbReference type="GO" id="GO:0016887">
    <property type="term" value="F:ATP hydrolysis activity"/>
    <property type="evidence" value="ECO:0007669"/>
    <property type="project" value="InterPro"/>
</dbReference>
<evidence type="ECO:0000259" key="4">
    <source>
        <dbReference type="PROSITE" id="PS50893"/>
    </source>
</evidence>
<feature type="domain" description="ABC transporter" evidence="4">
    <location>
        <begin position="58"/>
        <end position="292"/>
    </location>
</feature>
<dbReference type="GO" id="GO:0005524">
    <property type="term" value="F:ATP binding"/>
    <property type="evidence" value="ECO:0007669"/>
    <property type="project" value="UniProtKB-KW"/>
</dbReference>
<dbReference type="GO" id="GO:0042626">
    <property type="term" value="F:ATPase-coupled transmembrane transporter activity"/>
    <property type="evidence" value="ECO:0007669"/>
    <property type="project" value="TreeGrafter"/>
</dbReference>
<evidence type="ECO:0000256" key="1">
    <source>
        <dbReference type="ARBA" id="ARBA00009726"/>
    </source>
</evidence>
<reference evidence="5" key="1">
    <citation type="submission" date="2015-02" db="EMBL/GenBank/DDBJ databases">
        <title>A transcriptome of Wollemia nobilis - a relic of Gondwana.</title>
        <authorList>
            <person name="Chia J.Y."/>
            <person name="Leong Y.S."/>
            <person name="Abdul Karim S."/>
            <person name="Wan Azmi N."/>
            <person name="Hercus R."/>
            <person name="Croft L."/>
        </authorList>
    </citation>
    <scope>NUCLEOTIDE SEQUENCE</scope>
    <source>
        <strain evidence="5">MaeBrown</strain>
        <tissue evidence="5">Leaf</tissue>
    </source>
</reference>
<protein>
    <submittedName>
        <fullName evidence="5">TSA: Wollemia nobilis Ref_Wollemi_Transcript_12757_5054 transcribed RNA sequence</fullName>
    </submittedName>
</protein>
<dbReference type="GO" id="GO:0016020">
    <property type="term" value="C:membrane"/>
    <property type="evidence" value="ECO:0007669"/>
    <property type="project" value="TreeGrafter"/>
</dbReference>
<dbReference type="InterPro" id="IPR027417">
    <property type="entry name" value="P-loop_NTPase"/>
</dbReference>
<dbReference type="InterPro" id="IPR003439">
    <property type="entry name" value="ABC_transporter-like_ATP-bd"/>
</dbReference>
<dbReference type="SMART" id="SM00382">
    <property type="entry name" value="AAA"/>
    <property type="match status" value="1"/>
</dbReference>
<comment type="similarity">
    <text evidence="1">Belongs to the ABC transporter superfamily. ABCC family. Conjugate transporter (TC 3.A.1.208) subfamily.</text>
</comment>
<dbReference type="CDD" id="cd03244">
    <property type="entry name" value="ABCC_MRP_domain2"/>
    <property type="match status" value="1"/>
</dbReference>
<keyword evidence="2" id="KW-0547">Nucleotide-binding</keyword>
<dbReference type="PANTHER" id="PTHR24223:SF108">
    <property type="entry name" value="ABC TRANSPORTER C FAMILY MEMBER 8"/>
    <property type="match status" value="1"/>
</dbReference>
<dbReference type="InterPro" id="IPR050173">
    <property type="entry name" value="ABC_transporter_C-like"/>
</dbReference>
<dbReference type="Pfam" id="PF00005">
    <property type="entry name" value="ABC_tran"/>
    <property type="match status" value="1"/>
</dbReference>